<protein>
    <submittedName>
        <fullName evidence="1">Uncharacterized protein</fullName>
    </submittedName>
</protein>
<dbReference type="Proteomes" id="UP000709351">
    <property type="component" value="Unassembled WGS sequence"/>
</dbReference>
<name>A0A930DMS6_9FIRM</name>
<proteinExistence type="predicted"/>
<dbReference type="EMBL" id="JABZRD010000236">
    <property type="protein sequence ID" value="MBF1283763.1"/>
    <property type="molecule type" value="Genomic_DNA"/>
</dbReference>
<gene>
    <name evidence="1" type="ORF">HXM93_04420</name>
</gene>
<organism evidence="1 2">
    <name type="scientific">Oribacterium parvum</name>
    <dbReference type="NCBI Taxonomy" id="1501329"/>
    <lineage>
        <taxon>Bacteria</taxon>
        <taxon>Bacillati</taxon>
        <taxon>Bacillota</taxon>
        <taxon>Clostridia</taxon>
        <taxon>Lachnospirales</taxon>
        <taxon>Lachnospiraceae</taxon>
        <taxon>Oribacterium</taxon>
    </lineage>
</organism>
<dbReference type="AlphaFoldDB" id="A0A930DMS6"/>
<comment type="caution">
    <text evidence="1">The sequence shown here is derived from an EMBL/GenBank/DDBJ whole genome shotgun (WGS) entry which is preliminary data.</text>
</comment>
<reference evidence="1" key="1">
    <citation type="submission" date="2020-04" db="EMBL/GenBank/DDBJ databases">
        <title>Deep metagenomics examines the oral microbiome during advanced dental caries in children, revealing novel taxa and co-occurrences with host molecules.</title>
        <authorList>
            <person name="Baker J.L."/>
            <person name="Morton J.T."/>
            <person name="Dinis M."/>
            <person name="Alvarez R."/>
            <person name="Tran N.C."/>
            <person name="Knight R."/>
            <person name="Edlund A."/>
        </authorList>
    </citation>
    <scope>NUCLEOTIDE SEQUENCE</scope>
    <source>
        <strain evidence="1">JCVI_24_bin.2</strain>
    </source>
</reference>
<evidence type="ECO:0000313" key="1">
    <source>
        <dbReference type="EMBL" id="MBF1283763.1"/>
    </source>
</evidence>
<sequence>MGERLQLSLERIKAIPDEVDQNSSYGIFFASLSKFFCGNKREMPSLLQECMEFCDNYLFPKEALEKDELGDILSVLLYTSLGIVYEQEERAICRVLELFIELYLQFKNSSAPDRKCLIDILYAHFYDYTGEFLEEWKDYIQGVSYKESDIPGRHNLLFPLFFLGSPASSYFSEEYEDAHRNDIALILGNRLLSHIEREWRRLDSKKHCLFGNHSPVSEGFSESEKERETGEVTWKSSPHALSFHEHQKKILKIFLKEL</sequence>
<accession>A0A930DMS6</accession>
<evidence type="ECO:0000313" key="2">
    <source>
        <dbReference type="Proteomes" id="UP000709351"/>
    </source>
</evidence>